<dbReference type="PANTHER" id="PTHR12353">
    <property type="entry name" value="DISKS LARGE-ASSOCIATED PROTEIN DAP SAP90/PSD-95-ASSOCIATED PROTEIN"/>
    <property type="match status" value="1"/>
</dbReference>
<name>A0ABM5FC20_9SAUR</name>
<proteinExistence type="inferred from homology"/>
<feature type="region of interest" description="Disordered" evidence="2">
    <location>
        <begin position="27"/>
        <end position="93"/>
    </location>
</feature>
<sequence>MASNYTTRYKKDLSTQTLKAKIVRRKSLLQKESRHKEFNRGRQFGPVDVNTQAARDRELSRLDESGEVHSPKSSAKPSQLSNAAAKTRGQERLEMLQRYKAEKELRKLKEQREKPIFRCGRFQPEGPSFVPKASQIPVLTKGKERKPSTTEVPSVRVTRSKAKNQLQEPVRPQLPVKAPNYASKSVSRAAQQKQIYIDKPSKKESKEVQRPASTIPNGRITRGAAAAKTKIPQVSRPAAAIGNPPQGVNKGRQQRGVKDKGAAVCEMEEDPLAPPPMEEVTVQSRASPEPQEAFPEKENLPPSHIPGPALSRRTRSFAPQNFVFKPLEGLAAYRVKPMSPSRANVFLSPDLVWSPVNCASGVPGEGAEENGPKDCSLKYQTSPEPKEDPQEHHLGVESRAPEEECVPLEKLDVTPSEREPQAPPAGPPAAETTESTGEPQHDVPYFRKILQSETQRLASHCEQWDGTAETDIPEDAKDLVRTTIGQTRLLIAERFKQFEGLVDNCEFKRGEKETTCTDLDGFWDMVNFQIEDVNKKFENLKTLQVNGWQAVEDVQSKKPSKKKGPPPFPRATKARCGSAERKAARKRLAAIKAAVKSKMKPEGPIAEVSEPERPASAETLVFDGGFFQIESPAKPLPGWTPRSSSRPSRRATPRSVTRALLQSCADTCVVRHGTLTPSLPGLNGSVGPRARDLLEHSDIQAAEEPGLATEGRGEEAIVSSVLMETQRATGDSGPCSGNAERLGSANFQGLESPSVLNEAPETMAEVGSPLENLIENHILYGPEKGSQMEGVGSWTEEQHPLEGPLLEDFSSGVACDDGDTDCQPNPDASLLFTPLRSKAENHVGATVCDDLIAFSPLSLPGGGKEYDGLIQN</sequence>
<dbReference type="InterPro" id="IPR005026">
    <property type="entry name" value="SAPAP"/>
</dbReference>
<dbReference type="Proteomes" id="UP001652642">
    <property type="component" value="Chromosome 1"/>
</dbReference>
<reference evidence="3" key="1">
    <citation type="submission" date="2025-05" db="UniProtKB">
        <authorList>
            <consortium name="RefSeq"/>
        </authorList>
    </citation>
    <scope>NUCLEOTIDE SEQUENCE [LARGE SCALE GENOMIC DNA]</scope>
</reference>
<feature type="compositionally biased region" description="Basic and acidic residues" evidence="2">
    <location>
        <begin position="384"/>
        <end position="420"/>
    </location>
</feature>
<feature type="region of interest" description="Disordered" evidence="2">
    <location>
        <begin position="632"/>
        <end position="654"/>
    </location>
</feature>
<dbReference type="Pfam" id="PF03359">
    <property type="entry name" value="GKAP"/>
    <property type="match status" value="1"/>
</dbReference>
<feature type="region of interest" description="Disordered" evidence="2">
    <location>
        <begin position="363"/>
        <end position="441"/>
    </location>
</feature>
<evidence type="ECO:0000256" key="1">
    <source>
        <dbReference type="ARBA" id="ARBA00008839"/>
    </source>
</evidence>
<feature type="compositionally biased region" description="Polar residues" evidence="2">
    <location>
        <begin position="71"/>
        <end position="84"/>
    </location>
</feature>
<feature type="region of interest" description="Disordered" evidence="2">
    <location>
        <begin position="553"/>
        <end position="579"/>
    </location>
</feature>
<feature type="compositionally biased region" description="Basic and acidic residues" evidence="2">
    <location>
        <begin position="199"/>
        <end position="209"/>
    </location>
</feature>
<comment type="similarity">
    <text evidence="1">Belongs to the SAPAP family.</text>
</comment>
<protein>
    <submittedName>
        <fullName evidence="4">Disks large-associated protein 5 isoform X1</fullName>
    </submittedName>
</protein>
<gene>
    <name evidence="4" type="primary">DLGAP5</name>
</gene>
<feature type="compositionally biased region" description="Basic and acidic residues" evidence="2">
    <location>
        <begin position="29"/>
        <end position="40"/>
    </location>
</feature>
<reference evidence="4" key="2">
    <citation type="submission" date="2025-08" db="UniProtKB">
        <authorList>
            <consortium name="RefSeq"/>
        </authorList>
    </citation>
    <scope>IDENTIFICATION</scope>
</reference>
<keyword evidence="3" id="KW-1185">Reference proteome</keyword>
<organism evidence="3 4">
    <name type="scientific">Pogona vitticeps</name>
    <name type="common">central bearded dragon</name>
    <dbReference type="NCBI Taxonomy" id="103695"/>
    <lineage>
        <taxon>Eukaryota</taxon>
        <taxon>Metazoa</taxon>
        <taxon>Chordata</taxon>
        <taxon>Craniata</taxon>
        <taxon>Vertebrata</taxon>
        <taxon>Euteleostomi</taxon>
        <taxon>Lepidosauria</taxon>
        <taxon>Squamata</taxon>
        <taxon>Bifurcata</taxon>
        <taxon>Unidentata</taxon>
        <taxon>Episquamata</taxon>
        <taxon>Toxicofera</taxon>
        <taxon>Iguania</taxon>
        <taxon>Acrodonta</taxon>
        <taxon>Agamidae</taxon>
        <taxon>Amphibolurinae</taxon>
        <taxon>Pogona</taxon>
    </lineage>
</organism>
<dbReference type="RefSeq" id="XP_072842957.1">
    <property type="nucleotide sequence ID" value="XM_072986856.1"/>
</dbReference>
<evidence type="ECO:0000313" key="4">
    <source>
        <dbReference type="RefSeq" id="XP_072842957.1"/>
    </source>
</evidence>
<feature type="compositionally biased region" description="Polar residues" evidence="2">
    <location>
        <begin position="182"/>
        <end position="194"/>
    </location>
</feature>
<feature type="region of interest" description="Disordered" evidence="2">
    <location>
        <begin position="283"/>
        <end position="313"/>
    </location>
</feature>
<dbReference type="GeneID" id="110091696"/>
<accession>A0ABM5FC20</accession>
<evidence type="ECO:0000256" key="2">
    <source>
        <dbReference type="SAM" id="MobiDB-lite"/>
    </source>
</evidence>
<dbReference type="PANTHER" id="PTHR12353:SF1">
    <property type="entry name" value="DISKS LARGE-ASSOCIATED PROTEIN 5"/>
    <property type="match status" value="1"/>
</dbReference>
<feature type="compositionally biased region" description="Basic and acidic residues" evidence="2">
    <location>
        <begin position="54"/>
        <end position="70"/>
    </location>
</feature>
<feature type="region of interest" description="Disordered" evidence="2">
    <location>
        <begin position="119"/>
        <end position="260"/>
    </location>
</feature>
<evidence type="ECO:0000313" key="3">
    <source>
        <dbReference type="Proteomes" id="UP001652642"/>
    </source>
</evidence>